<dbReference type="GO" id="GO:0008483">
    <property type="term" value="F:transaminase activity"/>
    <property type="evidence" value="ECO:0007669"/>
    <property type="project" value="UniProtKB-KW"/>
</dbReference>
<protein>
    <submittedName>
        <fullName evidence="1">Diaminobutyrate--2-oxoglutarate aminotransferase</fullName>
    </submittedName>
</protein>
<evidence type="ECO:0000313" key="2">
    <source>
        <dbReference type="Proteomes" id="UP000315889"/>
    </source>
</evidence>
<dbReference type="AlphaFoldDB" id="A0A520MGZ1"/>
<keyword evidence="1" id="KW-0808">Transferase</keyword>
<dbReference type="Pfam" id="PF04315">
    <property type="entry name" value="EpmC"/>
    <property type="match status" value="1"/>
</dbReference>
<dbReference type="EMBL" id="SHBP01000004">
    <property type="protein sequence ID" value="RZO20483.1"/>
    <property type="molecule type" value="Genomic_DNA"/>
</dbReference>
<dbReference type="Proteomes" id="UP000315889">
    <property type="component" value="Unassembled WGS sequence"/>
</dbReference>
<keyword evidence="1" id="KW-0032">Aminotransferase</keyword>
<dbReference type="InterPro" id="IPR007411">
    <property type="entry name" value="EpmC"/>
</dbReference>
<evidence type="ECO:0000313" key="1">
    <source>
        <dbReference type="EMBL" id="RZO20483.1"/>
    </source>
</evidence>
<comment type="caution">
    <text evidence="1">The sequence shown here is derived from an EMBL/GenBank/DDBJ whole genome shotgun (WGS) entry which is preliminary data.</text>
</comment>
<gene>
    <name evidence="1" type="ORF">EVB03_04275</name>
</gene>
<proteinExistence type="predicted"/>
<sequence length="186" mass="20706">MTVSIESEKLTIIRAIFADEFEAKYSTILVGGGSEPLYLPKTSDNVPAKIIYRADYLSSALHEIAHWCIAGEKRLNMQDYGYWYAPDGRSAEQQGLFEQSEIKPQALEWMFSVACGQVFRLSTDNLSRSVESPSSGLFSVAVADQAQQWCANDQLPSRGLQFLNALCKYFGLNGKCHSHYQSTSTA</sequence>
<accession>A0A520MGZ1</accession>
<reference evidence="1 2" key="1">
    <citation type="submission" date="2019-02" db="EMBL/GenBank/DDBJ databases">
        <title>Prokaryotic population dynamics and viral predation in marine succession experiment using metagenomics: the confinement effect.</title>
        <authorList>
            <person name="Haro-Moreno J.M."/>
            <person name="Rodriguez-Valera F."/>
            <person name="Lopez-Perez M."/>
        </authorList>
    </citation>
    <scope>NUCLEOTIDE SEQUENCE [LARGE SCALE GENOMIC DNA]</scope>
    <source>
        <strain evidence="1">MED-G170</strain>
    </source>
</reference>
<organism evidence="1 2">
    <name type="scientific">SAR92 clade bacterium</name>
    <dbReference type="NCBI Taxonomy" id="2315479"/>
    <lineage>
        <taxon>Bacteria</taxon>
        <taxon>Pseudomonadati</taxon>
        <taxon>Pseudomonadota</taxon>
        <taxon>Gammaproteobacteria</taxon>
        <taxon>Cellvibrionales</taxon>
        <taxon>Porticoccaceae</taxon>
        <taxon>SAR92 clade</taxon>
    </lineage>
</organism>
<name>A0A520MGZ1_9GAMM</name>